<reference evidence="1" key="1">
    <citation type="journal article" date="2015" name="Genome Biol. Evol.">
        <title>Organellar Genomes of White Spruce (Picea glauca): Assembly and Annotation.</title>
        <authorList>
            <person name="Jackman S.D."/>
            <person name="Warren R.L."/>
            <person name="Gibb E.A."/>
            <person name="Vandervalk B.P."/>
            <person name="Mohamadi H."/>
            <person name="Chu J."/>
            <person name="Raymond A."/>
            <person name="Pleasance S."/>
            <person name="Coope R."/>
            <person name="Wildung M.R."/>
            <person name="Ritland C.E."/>
            <person name="Bousquet J."/>
            <person name="Jones S.J."/>
            <person name="Bohlmann J."/>
            <person name="Birol I."/>
        </authorList>
    </citation>
    <scope>NUCLEOTIDE SEQUENCE [LARGE SCALE GENOMIC DNA]</scope>
    <source>
        <tissue evidence="1">Flushing bud</tissue>
    </source>
</reference>
<organism evidence="1">
    <name type="scientific">Picea glauca</name>
    <name type="common">White spruce</name>
    <name type="synonym">Pinus glauca</name>
    <dbReference type="NCBI Taxonomy" id="3330"/>
    <lineage>
        <taxon>Eukaryota</taxon>
        <taxon>Viridiplantae</taxon>
        <taxon>Streptophyta</taxon>
        <taxon>Embryophyta</taxon>
        <taxon>Tracheophyta</taxon>
        <taxon>Spermatophyta</taxon>
        <taxon>Pinopsida</taxon>
        <taxon>Pinidae</taxon>
        <taxon>Conifers I</taxon>
        <taxon>Pinales</taxon>
        <taxon>Pinaceae</taxon>
        <taxon>Picea</taxon>
    </lineage>
</organism>
<protein>
    <submittedName>
        <fullName evidence="1">Uncharacterized protein</fullName>
    </submittedName>
</protein>
<proteinExistence type="predicted"/>
<geneLocation type="mitochondrion" evidence="1"/>
<evidence type="ECO:0000313" key="1">
    <source>
        <dbReference type="EMBL" id="KUM47613.1"/>
    </source>
</evidence>
<sequence length="60" mass="7098">MQARPERKEGELLGNQACHEVLLRSRYMHAMIPSPLWLLGFPKRKRGRRKNNVLSKERTL</sequence>
<name>A0A117NH06_PICGL</name>
<keyword evidence="1" id="KW-0496">Mitochondrion</keyword>
<comment type="caution">
    <text evidence="1">The sequence shown here is derived from an EMBL/GenBank/DDBJ whole genome shotgun (WGS) entry which is preliminary data.</text>
</comment>
<dbReference type="AlphaFoldDB" id="A0A117NH06"/>
<gene>
    <name evidence="1" type="ORF">ABT39_MTgene5799</name>
</gene>
<dbReference type="EMBL" id="LKAM01000007">
    <property type="protein sequence ID" value="KUM47613.1"/>
    <property type="molecule type" value="Genomic_DNA"/>
</dbReference>
<accession>A0A117NH06</accession>